<dbReference type="AlphaFoldDB" id="A0A223KVJ1"/>
<dbReference type="InterPro" id="IPR000150">
    <property type="entry name" value="Cof"/>
</dbReference>
<proteinExistence type="predicted"/>
<reference evidence="1 2" key="1">
    <citation type="submission" date="2016-12" db="EMBL/GenBank/DDBJ databases">
        <title>The whole genome sequencing and assembly of Bacillus cohnii DSM 6307T strain.</title>
        <authorList>
            <person name="Lee Y.-J."/>
            <person name="Yi H."/>
            <person name="Bahn Y.-S."/>
            <person name="Kim J.F."/>
            <person name="Lee D.-W."/>
        </authorList>
    </citation>
    <scope>NUCLEOTIDE SEQUENCE [LARGE SCALE GENOMIC DNA]</scope>
    <source>
        <strain evidence="1 2">DSM 6307</strain>
    </source>
</reference>
<dbReference type="NCBIfam" id="TIGR01484">
    <property type="entry name" value="HAD-SF-IIB"/>
    <property type="match status" value="1"/>
</dbReference>
<protein>
    <submittedName>
        <fullName evidence="1">HAD family hydrolase</fullName>
    </submittedName>
</protein>
<dbReference type="STRING" id="1314751.GCA_001591425_04463"/>
<dbReference type="GO" id="GO:0016791">
    <property type="term" value="F:phosphatase activity"/>
    <property type="evidence" value="ECO:0007669"/>
    <property type="project" value="TreeGrafter"/>
</dbReference>
<dbReference type="SFLD" id="SFLDS00003">
    <property type="entry name" value="Haloacid_Dehalogenase"/>
    <property type="match status" value="1"/>
</dbReference>
<keyword evidence="2" id="KW-1185">Reference proteome</keyword>
<dbReference type="Pfam" id="PF08282">
    <property type="entry name" value="Hydrolase_3"/>
    <property type="match status" value="1"/>
</dbReference>
<dbReference type="Gene3D" id="3.40.50.1000">
    <property type="entry name" value="HAD superfamily/HAD-like"/>
    <property type="match status" value="1"/>
</dbReference>
<dbReference type="PANTHER" id="PTHR10000:SF8">
    <property type="entry name" value="HAD SUPERFAMILY HYDROLASE-LIKE, TYPE 3"/>
    <property type="match status" value="1"/>
</dbReference>
<dbReference type="InterPro" id="IPR036412">
    <property type="entry name" value="HAD-like_sf"/>
</dbReference>
<accession>A0A223KVJ1</accession>
<dbReference type="GO" id="GO:0005829">
    <property type="term" value="C:cytosol"/>
    <property type="evidence" value="ECO:0007669"/>
    <property type="project" value="TreeGrafter"/>
</dbReference>
<sequence>MQYKLVVLDMDGTLLDDNHQVSDKNKEAINKLKSRGINVALASGRPFESIYPYAKELEINTPIIATNGSLVKCPVTKKVYSSTVLPTNFAKEIIEYGMENEYCISLYLNEEVHTFHERMVKVHYDLEKLHAKLIDTIDEEKDIYKIIYSHTAEKIEDAFEILHGKYNKVMYITRSDDIYLDIMHSNVSKGLAIEQLMSMLKISQSEVVVMGNSYNDIAMFHVANLSVAMGNSPQEVKEAADFVSTSNDDDGVAYAIEKYIFGA</sequence>
<dbReference type="PANTHER" id="PTHR10000">
    <property type="entry name" value="PHOSPHOSERINE PHOSPHATASE"/>
    <property type="match status" value="1"/>
</dbReference>
<dbReference type="EMBL" id="CP018866">
    <property type="protein sequence ID" value="AST93492.1"/>
    <property type="molecule type" value="Genomic_DNA"/>
</dbReference>
<dbReference type="GO" id="GO:0000287">
    <property type="term" value="F:magnesium ion binding"/>
    <property type="evidence" value="ECO:0007669"/>
    <property type="project" value="TreeGrafter"/>
</dbReference>
<dbReference type="InterPro" id="IPR006379">
    <property type="entry name" value="HAD-SF_hydro_IIB"/>
</dbReference>
<name>A0A223KVJ1_9BACI</name>
<dbReference type="NCBIfam" id="TIGR00099">
    <property type="entry name" value="Cof-subfamily"/>
    <property type="match status" value="1"/>
</dbReference>
<dbReference type="Proteomes" id="UP000215224">
    <property type="component" value="Chromosome"/>
</dbReference>
<dbReference type="CDD" id="cd07516">
    <property type="entry name" value="HAD_Pase"/>
    <property type="match status" value="1"/>
</dbReference>
<evidence type="ECO:0000313" key="2">
    <source>
        <dbReference type="Proteomes" id="UP000215224"/>
    </source>
</evidence>
<dbReference type="RefSeq" id="WP_066420781.1">
    <property type="nucleotide sequence ID" value="NZ_CP018866.1"/>
</dbReference>
<dbReference type="Gene3D" id="3.30.1240.10">
    <property type="match status" value="1"/>
</dbReference>
<gene>
    <name evidence="1" type="ORF">BC6307_20575</name>
</gene>
<dbReference type="KEGG" id="bcoh:BC6307_20575"/>
<dbReference type="InterPro" id="IPR023214">
    <property type="entry name" value="HAD_sf"/>
</dbReference>
<dbReference type="SFLD" id="SFLDG01140">
    <property type="entry name" value="C2.B:_Phosphomannomutase_and_P"/>
    <property type="match status" value="1"/>
</dbReference>
<keyword evidence="1" id="KW-0378">Hydrolase</keyword>
<dbReference type="SUPFAM" id="SSF56784">
    <property type="entry name" value="HAD-like"/>
    <property type="match status" value="1"/>
</dbReference>
<organism evidence="1 2">
    <name type="scientific">Sutcliffiella cohnii</name>
    <dbReference type="NCBI Taxonomy" id="33932"/>
    <lineage>
        <taxon>Bacteria</taxon>
        <taxon>Bacillati</taxon>
        <taxon>Bacillota</taxon>
        <taxon>Bacilli</taxon>
        <taxon>Bacillales</taxon>
        <taxon>Bacillaceae</taxon>
        <taxon>Sutcliffiella</taxon>
    </lineage>
</organism>
<evidence type="ECO:0000313" key="1">
    <source>
        <dbReference type="EMBL" id="AST93492.1"/>
    </source>
</evidence>